<dbReference type="InterPro" id="IPR011344">
    <property type="entry name" value="ssDNA-bd"/>
</dbReference>
<reference evidence="3 4" key="1">
    <citation type="journal article" date="2021" name="Comput. Struct. Biotechnol. J.">
        <title>De novo genome assembly of the potent medicinal plant Rehmannia glutinosa using nanopore technology.</title>
        <authorList>
            <person name="Ma L."/>
            <person name="Dong C."/>
            <person name="Song C."/>
            <person name="Wang X."/>
            <person name="Zheng X."/>
            <person name="Niu Y."/>
            <person name="Chen S."/>
            <person name="Feng W."/>
        </authorList>
    </citation>
    <scope>NUCLEOTIDE SEQUENCE [LARGE SCALE GENOMIC DNA]</scope>
    <source>
        <strain evidence="3">DH-2019</strain>
    </source>
</reference>
<comment type="caution">
    <text evidence="3">The sequence shown here is derived from an EMBL/GenBank/DDBJ whole genome shotgun (WGS) entry which is preliminary data.</text>
</comment>
<keyword evidence="4" id="KW-1185">Reference proteome</keyword>
<dbReference type="PROSITE" id="PS50935">
    <property type="entry name" value="SSB"/>
    <property type="match status" value="1"/>
</dbReference>
<evidence type="ECO:0000313" key="3">
    <source>
        <dbReference type="EMBL" id="KAK6160761.1"/>
    </source>
</evidence>
<evidence type="ECO:0000256" key="2">
    <source>
        <dbReference type="PROSITE-ProRule" id="PRU00252"/>
    </source>
</evidence>
<organism evidence="3 4">
    <name type="scientific">Rehmannia glutinosa</name>
    <name type="common">Chinese foxglove</name>
    <dbReference type="NCBI Taxonomy" id="99300"/>
    <lineage>
        <taxon>Eukaryota</taxon>
        <taxon>Viridiplantae</taxon>
        <taxon>Streptophyta</taxon>
        <taxon>Embryophyta</taxon>
        <taxon>Tracheophyta</taxon>
        <taxon>Spermatophyta</taxon>
        <taxon>Magnoliopsida</taxon>
        <taxon>eudicotyledons</taxon>
        <taxon>Gunneridae</taxon>
        <taxon>Pentapetalae</taxon>
        <taxon>asterids</taxon>
        <taxon>lamiids</taxon>
        <taxon>Lamiales</taxon>
        <taxon>Orobanchaceae</taxon>
        <taxon>Rehmannieae</taxon>
        <taxon>Rehmannia</taxon>
    </lineage>
</organism>
<dbReference type="PANTHER" id="PTHR10302">
    <property type="entry name" value="SINGLE-STRANDED DNA-BINDING PROTEIN"/>
    <property type="match status" value="1"/>
</dbReference>
<evidence type="ECO:0000313" key="4">
    <source>
        <dbReference type="Proteomes" id="UP001318860"/>
    </source>
</evidence>
<accession>A0ABR0XNK9</accession>
<protein>
    <submittedName>
        <fullName evidence="3">Uncharacterized protein</fullName>
    </submittedName>
</protein>
<dbReference type="InterPro" id="IPR000424">
    <property type="entry name" value="Primosome_PriB/ssb"/>
</dbReference>
<dbReference type="Gene3D" id="2.40.50.140">
    <property type="entry name" value="Nucleic acid-binding proteins"/>
    <property type="match status" value="1"/>
</dbReference>
<dbReference type="EMBL" id="JABTTQ020000003">
    <property type="protein sequence ID" value="KAK6160761.1"/>
    <property type="molecule type" value="Genomic_DNA"/>
</dbReference>
<dbReference type="SUPFAM" id="SSF50249">
    <property type="entry name" value="Nucleic acid-binding proteins"/>
    <property type="match status" value="1"/>
</dbReference>
<keyword evidence="1 2" id="KW-0238">DNA-binding</keyword>
<dbReference type="InterPro" id="IPR012340">
    <property type="entry name" value="NA-bd_OB-fold"/>
</dbReference>
<sequence>MGPARFLLVRFKNAASHSARLFSSSATLVRRPWTHLTDESVNSDGGSAVYRRALRLQRPTTIRYEESLHNSVSLIGAIERPLRECNSARFGVYTALKVNAPTGAYGYFRILLKFWDEMAEMSVQHLKPNDLVYVSGRLGSYMKVDENGKSMRYYEVFFASPSEWWDNRNHKSNTKLPDFKHKDTGEVLWLKDNDPPWVRKQLQLHDSRLYKRSPGEHRNAWSHLSPLVYE</sequence>
<proteinExistence type="predicted"/>
<dbReference type="PANTHER" id="PTHR10302:SF18">
    <property type="entry name" value="PROTEIN OSB1, MITOCHONDRIAL"/>
    <property type="match status" value="1"/>
</dbReference>
<gene>
    <name evidence="3" type="ORF">DH2020_004142</name>
</gene>
<name>A0ABR0XNK9_REHGL</name>
<evidence type="ECO:0000256" key="1">
    <source>
        <dbReference type="ARBA" id="ARBA00023125"/>
    </source>
</evidence>
<dbReference type="Proteomes" id="UP001318860">
    <property type="component" value="Unassembled WGS sequence"/>
</dbReference>